<feature type="signal peptide" evidence="1">
    <location>
        <begin position="1"/>
        <end position="30"/>
    </location>
</feature>
<reference evidence="2 3" key="1">
    <citation type="journal article" date="2019" name="Int. J. Syst. Evol. Microbiol.">
        <title>The Global Catalogue of Microorganisms (GCM) 10K type strain sequencing project: providing services to taxonomists for standard genome sequencing and annotation.</title>
        <authorList>
            <consortium name="The Broad Institute Genomics Platform"/>
            <consortium name="The Broad Institute Genome Sequencing Center for Infectious Disease"/>
            <person name="Wu L."/>
            <person name="Ma J."/>
        </authorList>
    </citation>
    <scope>NUCLEOTIDE SEQUENCE [LARGE SCALE GENOMIC DNA]</scope>
    <source>
        <strain evidence="2 3">JCM 10671</strain>
    </source>
</reference>
<gene>
    <name evidence="2" type="ORF">GCM10009547_41330</name>
</gene>
<keyword evidence="1" id="KW-0732">Signal</keyword>
<proteinExistence type="predicted"/>
<evidence type="ECO:0008006" key="4">
    <source>
        <dbReference type="Google" id="ProtNLM"/>
    </source>
</evidence>
<dbReference type="Proteomes" id="UP001500957">
    <property type="component" value="Unassembled WGS sequence"/>
</dbReference>
<feature type="chain" id="PRO_5047119468" description="Secreted protein" evidence="1">
    <location>
        <begin position="31"/>
        <end position="163"/>
    </location>
</feature>
<evidence type="ECO:0000313" key="3">
    <source>
        <dbReference type="Proteomes" id="UP001500957"/>
    </source>
</evidence>
<sequence>MTTTRRLSLAAGVSAVGLTVTLLPTAGATAASTAGSEGEQATVAAAGKITKRCTSTVRGRTARIQIKVNVGANGRDVQAISLRITDNGETGIYRNKKINIKKLRLIIKDQDGKTQLSQLVAPSSPGGYDIPASAGEGAGLVRTRVEFRSSGHTVVRNCAMVID</sequence>
<keyword evidence="3" id="KW-1185">Reference proteome</keyword>
<evidence type="ECO:0000256" key="1">
    <source>
        <dbReference type="SAM" id="SignalP"/>
    </source>
</evidence>
<dbReference type="EMBL" id="BAAAHE010000044">
    <property type="protein sequence ID" value="GAA0633134.1"/>
    <property type="molecule type" value="Genomic_DNA"/>
</dbReference>
<organism evidence="2 3">
    <name type="scientific">Sporichthya brevicatena</name>
    <dbReference type="NCBI Taxonomy" id="171442"/>
    <lineage>
        <taxon>Bacteria</taxon>
        <taxon>Bacillati</taxon>
        <taxon>Actinomycetota</taxon>
        <taxon>Actinomycetes</taxon>
        <taxon>Sporichthyales</taxon>
        <taxon>Sporichthyaceae</taxon>
        <taxon>Sporichthya</taxon>
    </lineage>
</organism>
<accession>A0ABN1H8M2</accession>
<evidence type="ECO:0000313" key="2">
    <source>
        <dbReference type="EMBL" id="GAA0633134.1"/>
    </source>
</evidence>
<protein>
    <recommendedName>
        <fullName evidence="4">Secreted protein</fullName>
    </recommendedName>
</protein>
<name>A0ABN1H8M2_9ACTN</name>
<comment type="caution">
    <text evidence="2">The sequence shown here is derived from an EMBL/GenBank/DDBJ whole genome shotgun (WGS) entry which is preliminary data.</text>
</comment>
<dbReference type="RefSeq" id="WP_344608316.1">
    <property type="nucleotide sequence ID" value="NZ_BAAAHE010000044.1"/>
</dbReference>